<dbReference type="InterPro" id="IPR036034">
    <property type="entry name" value="PDZ_sf"/>
</dbReference>
<accession>A0ABD3N0G7</accession>
<dbReference type="InterPro" id="IPR001478">
    <property type="entry name" value="PDZ"/>
</dbReference>
<protein>
    <recommendedName>
        <fullName evidence="2">PDZ domain-containing protein</fullName>
    </recommendedName>
</protein>
<dbReference type="CDD" id="cd06093">
    <property type="entry name" value="PX_domain"/>
    <property type="match status" value="1"/>
</dbReference>
<reference evidence="3 4" key="1">
    <citation type="submission" date="2024-10" db="EMBL/GenBank/DDBJ databases">
        <title>Updated reference genomes for cyclostephanoid diatoms.</title>
        <authorList>
            <person name="Roberts W.R."/>
            <person name="Alverson A.J."/>
        </authorList>
    </citation>
    <scope>NUCLEOTIDE SEQUENCE [LARGE SCALE GENOMIC DNA]</scope>
    <source>
        <strain evidence="3 4">AJA010-31</strain>
    </source>
</reference>
<dbReference type="AlphaFoldDB" id="A0ABD3N0G7"/>
<dbReference type="CDD" id="cd00136">
    <property type="entry name" value="PDZ_canonical"/>
    <property type="match status" value="1"/>
</dbReference>
<dbReference type="SUPFAM" id="SSF64268">
    <property type="entry name" value="PX domain"/>
    <property type="match status" value="1"/>
</dbReference>
<dbReference type="Gene3D" id="2.30.42.10">
    <property type="match status" value="1"/>
</dbReference>
<dbReference type="InterPro" id="IPR036871">
    <property type="entry name" value="PX_dom_sf"/>
</dbReference>
<name>A0ABD3N0G7_9STRA</name>
<feature type="region of interest" description="Disordered" evidence="1">
    <location>
        <begin position="197"/>
        <end position="227"/>
    </location>
</feature>
<sequence length="518" mass="58141">MSRTNSSSVVTIDLTDHPPQTPLGMLLAPSALPTEHHITSSQSTLVAGWEHLPHESGKSSQLGPIQRSGLVRLGDRLVRINGRDVADWSFREVMDTLRQFITTCTDVGGRKKLQSLGFAPRNTVEWGRNTEFDRESPTIFGLLDGKQVHEKRLYSFASYIGGWRVMVDDDDDANFNDATTYRDGDVIREEDENDLEEHLNKEPVLHYDSSPAPDKTNNPSNAGNSAPKPYIQYEIRCHLLFHSKTFTRKQNNTGNTLTWSVWKRYSQLRLLDAELRSMHGWQMDALGEGRGIAFPRERYLETFCYDVYGAVNQYFFTSNSADTDDDANRHVAKTDPIEGTAIPGNCPYPLQFITKRRNELTTYWSQLMRIEDMFEFDINNHKFSKAMASFLEVDRILMKRSSAHSVSGASRLSRPAVIHEEMVDGLGELILPSGAVPVGREDDDVSLLSDGTGLRDSLDYGASPLRNAMQQQLQQQRFGGGMSSASSVRSGSSMNSAKRMMGPRQGAKPAFQREFLGI</sequence>
<organism evidence="3 4">
    <name type="scientific">Cyclotella atomus</name>
    <dbReference type="NCBI Taxonomy" id="382360"/>
    <lineage>
        <taxon>Eukaryota</taxon>
        <taxon>Sar</taxon>
        <taxon>Stramenopiles</taxon>
        <taxon>Ochrophyta</taxon>
        <taxon>Bacillariophyta</taxon>
        <taxon>Coscinodiscophyceae</taxon>
        <taxon>Thalassiosirophycidae</taxon>
        <taxon>Stephanodiscales</taxon>
        <taxon>Stephanodiscaceae</taxon>
        <taxon>Cyclotella</taxon>
    </lineage>
</organism>
<comment type="caution">
    <text evidence="3">The sequence shown here is derived from an EMBL/GenBank/DDBJ whole genome shotgun (WGS) entry which is preliminary data.</text>
</comment>
<dbReference type="Proteomes" id="UP001530400">
    <property type="component" value="Unassembled WGS sequence"/>
</dbReference>
<proteinExistence type="predicted"/>
<keyword evidence="4" id="KW-1185">Reference proteome</keyword>
<dbReference type="EMBL" id="JALLPJ020001329">
    <property type="protein sequence ID" value="KAL3769614.1"/>
    <property type="molecule type" value="Genomic_DNA"/>
</dbReference>
<evidence type="ECO:0000256" key="1">
    <source>
        <dbReference type="SAM" id="MobiDB-lite"/>
    </source>
</evidence>
<feature type="compositionally biased region" description="Polar residues" evidence="1">
    <location>
        <begin position="215"/>
        <end position="224"/>
    </location>
</feature>
<feature type="domain" description="PDZ" evidence="2">
    <location>
        <begin position="63"/>
        <end position="99"/>
    </location>
</feature>
<evidence type="ECO:0000313" key="3">
    <source>
        <dbReference type="EMBL" id="KAL3769614.1"/>
    </source>
</evidence>
<evidence type="ECO:0000313" key="4">
    <source>
        <dbReference type="Proteomes" id="UP001530400"/>
    </source>
</evidence>
<feature type="region of interest" description="Disordered" evidence="1">
    <location>
        <begin position="477"/>
        <end position="507"/>
    </location>
</feature>
<feature type="compositionally biased region" description="Low complexity" evidence="1">
    <location>
        <begin position="483"/>
        <end position="497"/>
    </location>
</feature>
<evidence type="ECO:0000259" key="2">
    <source>
        <dbReference type="PROSITE" id="PS50106"/>
    </source>
</evidence>
<dbReference type="Gene3D" id="3.30.1520.10">
    <property type="entry name" value="Phox-like domain"/>
    <property type="match status" value="1"/>
</dbReference>
<dbReference type="PROSITE" id="PS50106">
    <property type="entry name" value="PDZ"/>
    <property type="match status" value="1"/>
</dbReference>
<gene>
    <name evidence="3" type="ORF">ACHAWO_011560</name>
</gene>
<dbReference type="SUPFAM" id="SSF50156">
    <property type="entry name" value="PDZ domain-like"/>
    <property type="match status" value="1"/>
</dbReference>